<dbReference type="Proteomes" id="UP000694891">
    <property type="component" value="Unplaced"/>
</dbReference>
<dbReference type="GO" id="GO:0005737">
    <property type="term" value="C:cytoplasm"/>
    <property type="evidence" value="ECO:0007669"/>
    <property type="project" value="UniProtKB-ARBA"/>
</dbReference>
<dbReference type="PROSITE" id="PS51444">
    <property type="entry name" value="FH2"/>
    <property type="match status" value="1"/>
</dbReference>
<evidence type="ECO:0000313" key="9">
    <source>
        <dbReference type="RefSeq" id="XP_008278633.1"/>
    </source>
</evidence>
<feature type="coiled-coil region" evidence="5">
    <location>
        <begin position="1376"/>
        <end position="1440"/>
    </location>
</feature>
<protein>
    <submittedName>
        <fullName evidence="9">Formin-2</fullName>
    </submittedName>
</protein>
<keyword evidence="3 5" id="KW-0175">Coiled coil</keyword>
<dbReference type="PANTHER" id="PTHR45920:SF7">
    <property type="entry name" value="FORMIN-G"/>
    <property type="match status" value="1"/>
</dbReference>
<reference evidence="9" key="1">
    <citation type="submission" date="2025-08" db="UniProtKB">
        <authorList>
            <consortium name="RefSeq"/>
        </authorList>
    </citation>
    <scope>IDENTIFICATION</scope>
</reference>
<proteinExistence type="inferred from homology"/>
<dbReference type="InterPro" id="IPR015425">
    <property type="entry name" value="FH2_Formin"/>
</dbReference>
<evidence type="ECO:0000256" key="5">
    <source>
        <dbReference type="SAM" id="Coils"/>
    </source>
</evidence>
<evidence type="ECO:0000256" key="4">
    <source>
        <dbReference type="ARBA" id="ARBA00023242"/>
    </source>
</evidence>
<gene>
    <name evidence="9" type="primary">fmn2a</name>
</gene>
<feature type="region of interest" description="Disordered" evidence="6">
    <location>
        <begin position="891"/>
        <end position="910"/>
    </location>
</feature>
<dbReference type="GO" id="GO:0030866">
    <property type="term" value="P:cortical actin cytoskeleton organization"/>
    <property type="evidence" value="ECO:0007669"/>
    <property type="project" value="TreeGrafter"/>
</dbReference>
<name>A0A9Y4JTI8_9TELE</name>
<evidence type="ECO:0000313" key="8">
    <source>
        <dbReference type="Proteomes" id="UP000694891"/>
    </source>
</evidence>
<feature type="compositionally biased region" description="Pro residues" evidence="6">
    <location>
        <begin position="973"/>
        <end position="1076"/>
    </location>
</feature>
<dbReference type="GO" id="GO:0005856">
    <property type="term" value="C:cytoskeleton"/>
    <property type="evidence" value="ECO:0007669"/>
    <property type="project" value="TreeGrafter"/>
</dbReference>
<evidence type="ECO:0000259" key="7">
    <source>
        <dbReference type="PROSITE" id="PS51444"/>
    </source>
</evidence>
<accession>A0A9Y4JTI8</accession>
<feature type="region of interest" description="Disordered" evidence="6">
    <location>
        <begin position="168"/>
        <end position="361"/>
    </location>
</feature>
<comment type="similarity">
    <text evidence="2">Belongs to the formin homology family. Cappuccino subfamily.</text>
</comment>
<comment type="subcellular location">
    <subcellularLocation>
        <location evidence="1">Nucleus</location>
    </subcellularLocation>
</comment>
<feature type="compositionally biased region" description="Basic and acidic residues" evidence="6">
    <location>
        <begin position="94"/>
        <end position="126"/>
    </location>
</feature>
<dbReference type="CDD" id="cd04371">
    <property type="entry name" value="DEP"/>
    <property type="match status" value="1"/>
</dbReference>
<feature type="compositionally biased region" description="Polar residues" evidence="6">
    <location>
        <begin position="959"/>
        <end position="971"/>
    </location>
</feature>
<keyword evidence="8" id="KW-1185">Reference proteome</keyword>
<feature type="compositionally biased region" description="Low complexity" evidence="6">
    <location>
        <begin position="606"/>
        <end position="618"/>
    </location>
</feature>
<feature type="compositionally biased region" description="Polar residues" evidence="6">
    <location>
        <begin position="65"/>
        <end position="91"/>
    </location>
</feature>
<feature type="region of interest" description="Disordered" evidence="6">
    <location>
        <begin position="825"/>
        <end position="857"/>
    </location>
</feature>
<dbReference type="FunFam" id="1.20.58.2220:FF:000005">
    <property type="entry name" value="Formin 1"/>
    <property type="match status" value="1"/>
</dbReference>
<sequence>MQTIKTVETQVPFLKESFFTTTFKGRRKSSVTNLLRKQQHSLLYQQQQQQQCILEHQQHGLKQFLSPSAENGPGQQTPEHQRLARSTSSPLCKTAEHAGADGDKKEGQQERKDQRAREAVQGRRGEQGVSGSEPEAVSASLLLLSSSASAALREAASSSQLPLTVVGRQQGLASSERPLTSRGPPSLAAQEEAQHVQPRPQQHGLLAKGVRLLRNMGNQETKQKKGGGGSGGAAGDASCDGEADEREVDKKSKKSHNKISKGGGEHSGKKKSKSESKGSVFSGMKIRKSLSKVKGLSKDDSLEDGRSAQSGKAELKPGSEVSLSADEMGMLSDVEGDISRLTGDGHQSGVEDIGRKTSSGSDADLYSFHSAAAENEDLLSDIQQAIRDQCTASDRVLKMVTGHSSEESTSEESKVPDMVLSHQLFNLDKGIFSPPVGSESVAEELNDESQKMDKESSNLPISRNSSGPGSLSESGPPSSAPDTERSSGSLFPKTNSTYSFPDTTPTTTTSYESAEEPQDDLESPVLHTQRSLDNGAEEGQTTCVPCVILDPILVGTGPIGTHRSASSMDLSVEREEDAGRRDYLSLNRRKSSMTISQLTPDSALVSQPRRTSSTSPTTVKLYPPVHPSYVKTTTRQLTSPVGSPLTSPNVPRKTDTTVAAFESSRAQGFRRRMQRSSSIAGPLNVSADWYSDSSKFPEQESPEKSCTAGAYWTLGSRRAHYGRQNSNSTVPYLDVFSGRSLLDRLCMHHGDGSTEDEAKELCQRMLVQGLLHPFSDSTAELPDDSTVSAVFNEEQLYTWASVGLPVSSHLWELYGGRTTARVHSLRSPLHQSSAKTPGAPLFQTESSKLKSGQSSSEDESCLIPQLERTIDDLRIKIAVLQGQQASLAKASGDNTGTLGNGHPKASQMRGGRLGKMSQEVSVQTSPVEEGFKFDVPLNGGSGSMSSPVSSSIPKSTESFVCTCQQRQQSSILPGPPPPPPPPPPPLPGGVAPPPPPPPPPPPLPGLGSCPPPPPPPPPPPGFGPPPPPPLPGFGPPPPPPPPPGMGPPPPPPPPGMGPPPPPPPPGFGPPPPPGPMPSMMVQEAASAKAVIEPPKPMKPLYWTRIQLNAKKHTAALVWEQIEEPVVDFEEFVELFSKSTVKEKKKPISDTISKSKAKQVVKLLNNKRSQAVGILMSSIHLDMKDIQNAVLNMDNTVVDLETLQALYENRAQGDEMDSITKHMKSSKDKEDAKPLDKPEQFLFQLSQISNFSERVFCILFQSTFHECITSILRKIEILQRVCKTLQSSKCVLQVLGLVLAFGNFMNGGNRSRGQADGFTLDILPKLKDVKSSDNSQSLLSYIVAYYLRHFDEDAGKETCVYPLPEPQDLFQASQMKFDDFQRDLRKLRKDLNACVAETEKVCKLSSEETLQPFKDKMDEFLSQAKTELETQEKQLADTQKIFVELSVSFSVKPKAGEKEVSPSTLFSIWHEFSTDFKDQWKKQNKLMLQERVKMAEECFKQARQKPSYNVTPKHATGIKAKLGKKI</sequence>
<feature type="domain" description="FH2" evidence="7">
    <location>
        <begin position="1087"/>
        <end position="1501"/>
    </location>
</feature>
<feature type="region of interest" description="Disordered" evidence="6">
    <location>
        <begin position="556"/>
        <end position="625"/>
    </location>
</feature>
<dbReference type="InterPro" id="IPR042201">
    <property type="entry name" value="FH2_Formin_sf"/>
</dbReference>
<keyword evidence="4" id="KW-0539">Nucleus</keyword>
<evidence type="ECO:0000256" key="1">
    <source>
        <dbReference type="ARBA" id="ARBA00004123"/>
    </source>
</evidence>
<evidence type="ECO:0000256" key="6">
    <source>
        <dbReference type="SAM" id="MobiDB-lite"/>
    </source>
</evidence>
<dbReference type="GO" id="GO:0005634">
    <property type="term" value="C:nucleus"/>
    <property type="evidence" value="ECO:0007669"/>
    <property type="project" value="UniProtKB-SubCell"/>
</dbReference>
<dbReference type="Pfam" id="PF02181">
    <property type="entry name" value="FH2"/>
    <property type="match status" value="1"/>
</dbReference>
<dbReference type="RefSeq" id="XP_008278633.1">
    <property type="nucleotide sequence ID" value="XM_008280411.1"/>
</dbReference>
<feature type="region of interest" description="Disordered" evidence="6">
    <location>
        <begin position="64"/>
        <end position="134"/>
    </location>
</feature>
<feature type="region of interest" description="Disordered" evidence="6">
    <location>
        <begin position="936"/>
        <end position="1079"/>
    </location>
</feature>
<feature type="compositionally biased region" description="Basic and acidic residues" evidence="6">
    <location>
        <begin position="296"/>
        <end position="306"/>
    </location>
</feature>
<organism evidence="8 9">
    <name type="scientific">Stegastes partitus</name>
    <name type="common">bicolor damselfish</name>
    <dbReference type="NCBI Taxonomy" id="144197"/>
    <lineage>
        <taxon>Eukaryota</taxon>
        <taxon>Metazoa</taxon>
        <taxon>Chordata</taxon>
        <taxon>Craniata</taxon>
        <taxon>Vertebrata</taxon>
        <taxon>Euteleostomi</taxon>
        <taxon>Actinopterygii</taxon>
        <taxon>Neopterygii</taxon>
        <taxon>Teleostei</taxon>
        <taxon>Neoteleostei</taxon>
        <taxon>Acanthomorphata</taxon>
        <taxon>Ovalentaria</taxon>
        <taxon>Pomacentridae</taxon>
        <taxon>Stegastes</taxon>
    </lineage>
</organism>
<dbReference type="CTD" id="793321"/>
<feature type="compositionally biased region" description="Polar residues" evidence="6">
    <location>
        <begin position="486"/>
        <end position="495"/>
    </location>
</feature>
<evidence type="ECO:0000256" key="3">
    <source>
        <dbReference type="ARBA" id="ARBA00023054"/>
    </source>
</evidence>
<dbReference type="SMART" id="SM00498">
    <property type="entry name" value="FH2"/>
    <property type="match status" value="1"/>
</dbReference>
<feature type="region of interest" description="Disordered" evidence="6">
    <location>
        <begin position="429"/>
        <end position="525"/>
    </location>
</feature>
<dbReference type="SUPFAM" id="SSF101447">
    <property type="entry name" value="Formin homology 2 domain (FH2 domain)"/>
    <property type="match status" value="1"/>
</dbReference>
<feature type="compositionally biased region" description="Low complexity" evidence="6">
    <location>
        <begin position="465"/>
        <end position="477"/>
    </location>
</feature>
<dbReference type="GO" id="GO:0051015">
    <property type="term" value="F:actin filament binding"/>
    <property type="evidence" value="ECO:0007669"/>
    <property type="project" value="TreeGrafter"/>
</dbReference>
<feature type="compositionally biased region" description="Low complexity" evidence="6">
    <location>
        <begin position="943"/>
        <end position="958"/>
    </location>
</feature>
<feature type="compositionally biased region" description="Basic and acidic residues" evidence="6">
    <location>
        <begin position="571"/>
        <end position="583"/>
    </location>
</feature>
<evidence type="ECO:0000256" key="2">
    <source>
        <dbReference type="ARBA" id="ARBA00005271"/>
    </source>
</evidence>
<feature type="compositionally biased region" description="Acidic residues" evidence="6">
    <location>
        <begin position="513"/>
        <end position="522"/>
    </location>
</feature>
<feature type="compositionally biased region" description="Low complexity" evidence="6">
    <location>
        <begin position="496"/>
        <end position="512"/>
    </location>
</feature>
<dbReference type="PANTHER" id="PTHR45920">
    <property type="entry name" value="FORMIN HOMOLOGY 2 DOMAIN CONTAINING, ISOFORM I"/>
    <property type="match status" value="1"/>
</dbReference>
<dbReference type="Gene3D" id="1.20.58.2220">
    <property type="entry name" value="Formin, FH2 domain"/>
    <property type="match status" value="1"/>
</dbReference>